<comment type="caution">
    <text evidence="13">The sequence shown here is derived from an EMBL/GenBank/DDBJ whole genome shotgun (WGS) entry which is preliminary data.</text>
</comment>
<dbReference type="GO" id="GO:0050567">
    <property type="term" value="F:glutaminyl-tRNA synthase (glutamine-hydrolyzing) activity"/>
    <property type="evidence" value="ECO:0007669"/>
    <property type="project" value="UniProtKB-EC"/>
</dbReference>
<evidence type="ECO:0000256" key="3">
    <source>
        <dbReference type="ARBA" id="ARBA00011123"/>
    </source>
</evidence>
<dbReference type="Gene3D" id="3.90.1300.10">
    <property type="entry name" value="Amidase signature (AS) domain"/>
    <property type="match status" value="1"/>
</dbReference>
<dbReference type="PROSITE" id="PS00571">
    <property type="entry name" value="AMIDASES"/>
    <property type="match status" value="1"/>
</dbReference>
<keyword evidence="14" id="KW-1185">Reference proteome</keyword>
<dbReference type="Proteomes" id="UP001237448">
    <property type="component" value="Unassembled WGS sequence"/>
</dbReference>
<proteinExistence type="inferred from homology"/>
<evidence type="ECO:0000259" key="12">
    <source>
        <dbReference type="Pfam" id="PF01425"/>
    </source>
</evidence>
<keyword evidence="9 11" id="KW-0648">Protein biosynthesis</keyword>
<organism evidence="13 14">
    <name type="scientific">Labrys monachus</name>
    <dbReference type="NCBI Taxonomy" id="217067"/>
    <lineage>
        <taxon>Bacteria</taxon>
        <taxon>Pseudomonadati</taxon>
        <taxon>Pseudomonadota</taxon>
        <taxon>Alphaproteobacteria</taxon>
        <taxon>Hyphomicrobiales</taxon>
        <taxon>Xanthobacteraceae</taxon>
        <taxon>Labrys</taxon>
    </lineage>
</organism>
<protein>
    <recommendedName>
        <fullName evidence="5 11">Glutamyl-tRNA(Gln) amidotransferase subunit A</fullName>
        <shortName evidence="11">Glu-ADT subunit A</shortName>
        <ecNumber evidence="4 11">6.3.5.7</ecNumber>
    </recommendedName>
</protein>
<dbReference type="HAMAP" id="MF_00120">
    <property type="entry name" value="GatA"/>
    <property type="match status" value="1"/>
</dbReference>
<evidence type="ECO:0000256" key="8">
    <source>
        <dbReference type="ARBA" id="ARBA00022840"/>
    </source>
</evidence>
<dbReference type="Pfam" id="PF01425">
    <property type="entry name" value="Amidase"/>
    <property type="match status" value="2"/>
</dbReference>
<dbReference type="PANTHER" id="PTHR11895:SF151">
    <property type="entry name" value="GLUTAMYL-TRNA(GLN) AMIDOTRANSFERASE SUBUNIT A"/>
    <property type="match status" value="1"/>
</dbReference>
<dbReference type="GO" id="GO:0050566">
    <property type="term" value="F:asparaginyl-tRNA synthase (glutamine-hydrolyzing) activity"/>
    <property type="evidence" value="ECO:0007669"/>
    <property type="project" value="UniProtKB-EC"/>
</dbReference>
<dbReference type="SUPFAM" id="SSF75304">
    <property type="entry name" value="Amidase signature (AS) enzymes"/>
    <property type="match status" value="1"/>
</dbReference>
<keyword evidence="8 11" id="KW-0067">ATP-binding</keyword>
<evidence type="ECO:0000256" key="4">
    <source>
        <dbReference type="ARBA" id="ARBA00012739"/>
    </source>
</evidence>
<evidence type="ECO:0000313" key="14">
    <source>
        <dbReference type="Proteomes" id="UP001237448"/>
    </source>
</evidence>
<evidence type="ECO:0000313" key="13">
    <source>
        <dbReference type="EMBL" id="MDQ0393044.1"/>
    </source>
</evidence>
<gene>
    <name evidence="11" type="primary">gatA</name>
    <name evidence="13" type="ORF">J3R73_002836</name>
</gene>
<evidence type="ECO:0000256" key="10">
    <source>
        <dbReference type="ARBA" id="ARBA00047407"/>
    </source>
</evidence>
<evidence type="ECO:0000256" key="1">
    <source>
        <dbReference type="ARBA" id="ARBA00003871"/>
    </source>
</evidence>
<dbReference type="EC" id="6.3.5.7" evidence="4 11"/>
<feature type="domain" description="Amidase" evidence="12">
    <location>
        <begin position="173"/>
        <end position="490"/>
    </location>
</feature>
<name>A0ABU0FFY7_9HYPH</name>
<dbReference type="InterPro" id="IPR036928">
    <property type="entry name" value="AS_sf"/>
</dbReference>
<evidence type="ECO:0000256" key="5">
    <source>
        <dbReference type="ARBA" id="ARBA00014428"/>
    </source>
</evidence>
<dbReference type="EMBL" id="JAUSVK010000001">
    <property type="protein sequence ID" value="MDQ0393044.1"/>
    <property type="molecule type" value="Genomic_DNA"/>
</dbReference>
<evidence type="ECO:0000256" key="9">
    <source>
        <dbReference type="ARBA" id="ARBA00022917"/>
    </source>
</evidence>
<comment type="function">
    <text evidence="1">Hydrolyzes indole-3-acetamide (IAM) into indole-3-acetic acid (IAA).</text>
</comment>
<feature type="active site" description="Acyl-ester intermediate" evidence="11">
    <location>
        <position position="201"/>
    </location>
</feature>
<comment type="catalytic activity">
    <reaction evidence="10 11">
        <text>L-glutamyl-tRNA(Gln) + L-glutamine + ATP + H2O = L-glutaminyl-tRNA(Gln) + L-glutamate + ADP + phosphate + H(+)</text>
        <dbReference type="Rhea" id="RHEA:17521"/>
        <dbReference type="Rhea" id="RHEA-COMP:9681"/>
        <dbReference type="Rhea" id="RHEA-COMP:9684"/>
        <dbReference type="ChEBI" id="CHEBI:15377"/>
        <dbReference type="ChEBI" id="CHEBI:15378"/>
        <dbReference type="ChEBI" id="CHEBI:29985"/>
        <dbReference type="ChEBI" id="CHEBI:30616"/>
        <dbReference type="ChEBI" id="CHEBI:43474"/>
        <dbReference type="ChEBI" id="CHEBI:58359"/>
        <dbReference type="ChEBI" id="CHEBI:78520"/>
        <dbReference type="ChEBI" id="CHEBI:78521"/>
        <dbReference type="ChEBI" id="CHEBI:456216"/>
        <dbReference type="EC" id="6.3.5.7"/>
    </reaction>
</comment>
<feature type="active site" description="Charge relay system" evidence="11">
    <location>
        <position position="177"/>
    </location>
</feature>
<accession>A0ABU0FFY7</accession>
<comment type="subunit">
    <text evidence="3 11">Heterotrimer of A, B and C subunits.</text>
</comment>
<dbReference type="InterPro" id="IPR023631">
    <property type="entry name" value="Amidase_dom"/>
</dbReference>
<evidence type="ECO:0000256" key="2">
    <source>
        <dbReference type="ARBA" id="ARBA00008069"/>
    </source>
</evidence>
<dbReference type="InterPro" id="IPR000120">
    <property type="entry name" value="Amidase"/>
</dbReference>
<evidence type="ECO:0000256" key="6">
    <source>
        <dbReference type="ARBA" id="ARBA00022598"/>
    </source>
</evidence>
<evidence type="ECO:0000256" key="11">
    <source>
        <dbReference type="HAMAP-Rule" id="MF_00120"/>
    </source>
</evidence>
<reference evidence="13 14" key="1">
    <citation type="submission" date="2023-07" db="EMBL/GenBank/DDBJ databases">
        <title>Genomic Encyclopedia of Type Strains, Phase IV (KMG-IV): sequencing the most valuable type-strain genomes for metagenomic binning, comparative biology and taxonomic classification.</title>
        <authorList>
            <person name="Goeker M."/>
        </authorList>
    </citation>
    <scope>NUCLEOTIDE SEQUENCE [LARGE SCALE GENOMIC DNA]</scope>
    <source>
        <strain evidence="13 14">DSM 5896</strain>
    </source>
</reference>
<keyword evidence="6 11" id="KW-0436">Ligase</keyword>
<sequence>MSHIPDLTLTDIRDGLRRKAFSATEAAKAYLDAMEKARGLNAYVLETPEEALAMAAASDARLSKGEGGVLEGVPLGIKDLFATEGVRTTACSRIIDNFKPPYESTVTSRLWRDGAVMLGKLNNDEFAMGSSNETSAFGPVVSPWLPPNWDAGQARERLAKARADGATPRGFLVPGGSSGGSAAAVAARLCPGATGTDTGGSIRQPAAFTGIAGIKPTYGRCSRWGIVAFASSLDQAGPFAATVRDCAVLLKSMAGHDPKDTTSMDLPVPDYEAAIGRSVKGMVIGIPREYRVDGMAEEIGALWQKGIDWLRDAGATIREINLPHTKYALPAYYIVAPAEASSNLARYDGVRYGERVGGRDIVEMYEKTRAAGFGSEVKRRILIGTYVLSAGYYDAYYVRAQKIRTLIKRDFEEAYASGVDAILTPATPSAAFGIGEKAGADPVEMYLNDVFTVTVNMAGLPGIAVPAGLSSEGLPLGLQLIGRAFDEETLFTLGHAVEQAAGPAPRPAAWWA</sequence>
<dbReference type="InterPro" id="IPR004412">
    <property type="entry name" value="GatA"/>
</dbReference>
<comment type="function">
    <text evidence="11">Allows the formation of correctly charged Gln-tRNA(Gln) through the transamidation of misacylated Glu-tRNA(Gln) in organisms which lack glutaminyl-tRNA synthetase. The reaction takes place in the presence of glutamine and ATP through an activated gamma-phospho-Glu-tRNA(Gln).</text>
</comment>
<dbReference type="PANTHER" id="PTHR11895">
    <property type="entry name" value="TRANSAMIDASE"/>
    <property type="match status" value="1"/>
</dbReference>
<comment type="similarity">
    <text evidence="2 11">Belongs to the amidase family. GatA subfamily.</text>
</comment>
<evidence type="ECO:0000256" key="7">
    <source>
        <dbReference type="ARBA" id="ARBA00022741"/>
    </source>
</evidence>
<dbReference type="RefSeq" id="WP_307427800.1">
    <property type="nucleotide sequence ID" value="NZ_JAUSVK010000001.1"/>
</dbReference>
<dbReference type="InterPro" id="IPR020556">
    <property type="entry name" value="Amidase_CS"/>
</dbReference>
<feature type="domain" description="Amidase" evidence="12">
    <location>
        <begin position="26"/>
        <end position="145"/>
    </location>
</feature>
<keyword evidence="7 11" id="KW-0547">Nucleotide-binding</keyword>
<feature type="active site" description="Charge relay system" evidence="11">
    <location>
        <position position="78"/>
    </location>
</feature>